<gene>
    <name evidence="10" type="ORF">SK803_30230</name>
</gene>
<evidence type="ECO:0000313" key="10">
    <source>
        <dbReference type="EMBL" id="MDX8034518.1"/>
    </source>
</evidence>
<evidence type="ECO:0000256" key="6">
    <source>
        <dbReference type="ARBA" id="ARBA00023277"/>
    </source>
</evidence>
<dbReference type="Proteomes" id="UP001285521">
    <property type="component" value="Unassembled WGS sequence"/>
</dbReference>
<comment type="similarity">
    <text evidence="2 9">Belongs to the glycosyl hydrolase 1 family.</text>
</comment>
<dbReference type="EC" id="3.2.1.21" evidence="3 9"/>
<keyword evidence="7 9" id="KW-0326">Glycosidase</keyword>
<evidence type="ECO:0000256" key="5">
    <source>
        <dbReference type="ARBA" id="ARBA00023001"/>
    </source>
</evidence>
<evidence type="ECO:0000256" key="3">
    <source>
        <dbReference type="ARBA" id="ARBA00012744"/>
    </source>
</evidence>
<dbReference type="InterPro" id="IPR017736">
    <property type="entry name" value="Glyco_hydro_1_beta-glucosidase"/>
</dbReference>
<dbReference type="Gene3D" id="3.20.20.80">
    <property type="entry name" value="Glycosidases"/>
    <property type="match status" value="1"/>
</dbReference>
<comment type="catalytic activity">
    <reaction evidence="1 9">
        <text>Hydrolysis of terminal, non-reducing beta-D-glucosyl residues with release of beta-D-glucose.</text>
        <dbReference type="EC" id="3.2.1.21"/>
    </reaction>
</comment>
<dbReference type="InterPro" id="IPR033132">
    <property type="entry name" value="GH_1_N_CS"/>
</dbReference>
<organism evidence="10 11">
    <name type="scientific">Lentzea miocenica</name>
    <dbReference type="NCBI Taxonomy" id="3095431"/>
    <lineage>
        <taxon>Bacteria</taxon>
        <taxon>Bacillati</taxon>
        <taxon>Actinomycetota</taxon>
        <taxon>Actinomycetes</taxon>
        <taxon>Pseudonocardiales</taxon>
        <taxon>Pseudonocardiaceae</taxon>
        <taxon>Lentzea</taxon>
    </lineage>
</organism>
<keyword evidence="11" id="KW-1185">Reference proteome</keyword>
<dbReference type="GO" id="GO:0008422">
    <property type="term" value="F:beta-glucosidase activity"/>
    <property type="evidence" value="ECO:0007669"/>
    <property type="project" value="UniProtKB-EC"/>
</dbReference>
<evidence type="ECO:0000256" key="2">
    <source>
        <dbReference type="ARBA" id="ARBA00010838"/>
    </source>
</evidence>
<dbReference type="InterPro" id="IPR017853">
    <property type="entry name" value="GH"/>
</dbReference>
<reference evidence="10 11" key="2">
    <citation type="submission" date="2023-11" db="EMBL/GenBank/DDBJ databases">
        <authorList>
            <person name="Lara A.C."/>
            <person name="Chronakova A."/>
        </authorList>
    </citation>
    <scope>NUCLEOTIDE SEQUENCE [LARGE SCALE GENOMIC DNA]</scope>
    <source>
        <strain evidence="10 11">BCCO 10_0856</strain>
    </source>
</reference>
<keyword evidence="6" id="KW-0119">Carbohydrate metabolism</keyword>
<keyword evidence="8" id="KW-0624">Polysaccharide degradation</keyword>
<evidence type="ECO:0000256" key="8">
    <source>
        <dbReference type="ARBA" id="ARBA00023326"/>
    </source>
</evidence>
<dbReference type="Pfam" id="PF00232">
    <property type="entry name" value="Glyco_hydro_1"/>
    <property type="match status" value="1"/>
</dbReference>
<protein>
    <recommendedName>
        <fullName evidence="3 9">Beta-glucosidase</fullName>
        <ecNumber evidence="3 9">3.2.1.21</ecNumber>
    </recommendedName>
</protein>
<evidence type="ECO:0000313" key="11">
    <source>
        <dbReference type="Proteomes" id="UP001285521"/>
    </source>
</evidence>
<dbReference type="InterPro" id="IPR001360">
    <property type="entry name" value="Glyco_hydro_1"/>
</dbReference>
<dbReference type="PANTHER" id="PTHR10353">
    <property type="entry name" value="GLYCOSYL HYDROLASE"/>
    <property type="match status" value="1"/>
</dbReference>
<name>A0ABU4T8M0_9PSEU</name>
<dbReference type="NCBIfam" id="TIGR03356">
    <property type="entry name" value="BGL"/>
    <property type="match status" value="1"/>
</dbReference>
<dbReference type="PANTHER" id="PTHR10353:SF36">
    <property type="entry name" value="LP05116P"/>
    <property type="match status" value="1"/>
</dbReference>
<dbReference type="PRINTS" id="PR00131">
    <property type="entry name" value="GLHYDRLASE1"/>
</dbReference>
<reference evidence="10 11" key="1">
    <citation type="submission" date="2023-11" db="EMBL/GenBank/DDBJ databases">
        <title>Lentzea sokolovensis, sp. nov., Lentzea kristufkii, sp. nov., and Lentzea miocenensis, sp. nov., rare actinobacteria from Sokolov Coal Basin, Miocene lacustrine sediment, Czech Republic.</title>
        <authorList>
            <person name="Lara A."/>
            <person name="Kotroba L."/>
            <person name="Nouioui I."/>
            <person name="Neumann-Schaal M."/>
            <person name="Mast Y."/>
            <person name="Chronakova A."/>
        </authorList>
    </citation>
    <scope>NUCLEOTIDE SEQUENCE [LARGE SCALE GENOMIC DNA]</scope>
    <source>
        <strain evidence="10 11">BCCO 10_0856</strain>
    </source>
</reference>
<keyword evidence="4 9" id="KW-0378">Hydrolase</keyword>
<proteinExistence type="inferred from homology"/>
<keyword evidence="5" id="KW-0136">Cellulose degradation</keyword>
<dbReference type="RefSeq" id="WP_319969535.1">
    <property type="nucleotide sequence ID" value="NZ_JAXAVW010000027.1"/>
</dbReference>
<dbReference type="SUPFAM" id="SSF51445">
    <property type="entry name" value="(Trans)glycosidases"/>
    <property type="match status" value="1"/>
</dbReference>
<evidence type="ECO:0000256" key="4">
    <source>
        <dbReference type="ARBA" id="ARBA00022801"/>
    </source>
</evidence>
<dbReference type="PROSITE" id="PS00653">
    <property type="entry name" value="GLYCOSYL_HYDROL_F1_2"/>
    <property type="match status" value="1"/>
</dbReference>
<evidence type="ECO:0000256" key="7">
    <source>
        <dbReference type="ARBA" id="ARBA00023295"/>
    </source>
</evidence>
<comment type="caution">
    <text evidence="10">The sequence shown here is derived from an EMBL/GenBank/DDBJ whole genome shotgun (WGS) entry which is preliminary data.</text>
</comment>
<sequence length="468" mass="51269">MTTDSDVEVAQEVLTFPPDFLWGAATAAFQIEGATTADGRGASIWDTFAATPGKVLAGDTGDPACDHYHRYQSDVDLMSSLGLASYRFSVAWPRIQPSGSGPVEERGLAFYDRLVDSLLEKNIQPLVTLYHWDLPQVLEDFGGWRNRDTAYRFADYAALVHERLGDRVEAWTTLNEPWVSAFLGYGNGIHAPGITDAVASLEAAHHLLLAHGLATQALRAQAPESHRLSIVLNFSTVWGDDAEAVRKVDGLQNRILFDPICGRGYPLDVLQDTTWLGDWTNVVRDGDMETIATPVDWIGVNYYNPTRVAPADPDFVPAGPHAGLRGVALQPPQGELTGFGWEQNADAFTELLVRLSRDAGGVPLVVTENGSAFPDVVDEMGRVVDVERTKYLVDHVRAVHRAISEGADVRGYLAWSLLDNFEWAAGYSQRFGIVHVDFETQRRTVKESAATLSRIIGQNGLPAHGYAI</sequence>
<accession>A0ABU4T8M0</accession>
<dbReference type="EMBL" id="JAXAVW010000027">
    <property type="protein sequence ID" value="MDX8034518.1"/>
    <property type="molecule type" value="Genomic_DNA"/>
</dbReference>
<evidence type="ECO:0000256" key="1">
    <source>
        <dbReference type="ARBA" id="ARBA00000448"/>
    </source>
</evidence>
<evidence type="ECO:0000256" key="9">
    <source>
        <dbReference type="RuleBase" id="RU361175"/>
    </source>
</evidence>